<reference evidence="6 7" key="1">
    <citation type="submission" date="2012-08" db="EMBL/GenBank/DDBJ databases">
        <title>The Genome Sequence of Barnesiella intestinihominis YIT 11860.</title>
        <authorList>
            <consortium name="The Broad Institute Genome Sequencing Platform"/>
            <person name="Earl A."/>
            <person name="Ward D."/>
            <person name="Feldgarden M."/>
            <person name="Gevers D."/>
            <person name="Morotomi M."/>
            <person name="Walker B."/>
            <person name="Young S.K."/>
            <person name="Zeng Q."/>
            <person name="Gargeya S."/>
            <person name="Fitzgerald M."/>
            <person name="Haas B."/>
            <person name="Abouelleil A."/>
            <person name="Alvarado L."/>
            <person name="Arachchi H.M."/>
            <person name="Berlin A.M."/>
            <person name="Chapman S.B."/>
            <person name="Goldberg J."/>
            <person name="Griggs A."/>
            <person name="Gujja S."/>
            <person name="Hansen M."/>
            <person name="Howarth C."/>
            <person name="Imamovic A."/>
            <person name="Larimer J."/>
            <person name="McCowen C."/>
            <person name="Montmayeur A."/>
            <person name="Murphy C."/>
            <person name="Neiman D."/>
            <person name="Pearson M."/>
            <person name="Priest M."/>
            <person name="Roberts A."/>
            <person name="Saif S."/>
            <person name="Shea T."/>
            <person name="Sisk P."/>
            <person name="Sykes S."/>
            <person name="Wortman J."/>
            <person name="Nusbaum C."/>
            <person name="Birren B."/>
        </authorList>
    </citation>
    <scope>NUCLEOTIDE SEQUENCE [LARGE SCALE GENOMIC DNA]</scope>
    <source>
        <strain evidence="6 7">YIT 11860</strain>
    </source>
</reference>
<name>K0XM07_9BACT</name>
<organism evidence="6 7">
    <name type="scientific">Barnesiella intestinihominis YIT 11860</name>
    <dbReference type="NCBI Taxonomy" id="742726"/>
    <lineage>
        <taxon>Bacteria</taxon>
        <taxon>Pseudomonadati</taxon>
        <taxon>Bacteroidota</taxon>
        <taxon>Bacteroidia</taxon>
        <taxon>Bacteroidales</taxon>
        <taxon>Barnesiellaceae</taxon>
        <taxon>Barnesiella</taxon>
    </lineage>
</organism>
<feature type="domain" description="CusB-like beta-barrel" evidence="4">
    <location>
        <begin position="188"/>
        <end position="259"/>
    </location>
</feature>
<dbReference type="Gene3D" id="2.40.50.100">
    <property type="match status" value="1"/>
</dbReference>
<dbReference type="STRING" id="742726.HMPREF9448_01346"/>
<keyword evidence="7" id="KW-1185">Reference proteome</keyword>
<dbReference type="SUPFAM" id="SSF111369">
    <property type="entry name" value="HlyD-like secretion proteins"/>
    <property type="match status" value="1"/>
</dbReference>
<feature type="chain" id="PRO_5003844947" evidence="3">
    <location>
        <begin position="23"/>
        <end position="338"/>
    </location>
</feature>
<evidence type="ECO:0000313" key="6">
    <source>
        <dbReference type="EMBL" id="EJZ64860.1"/>
    </source>
</evidence>
<dbReference type="NCBIfam" id="TIGR01730">
    <property type="entry name" value="RND_mfp"/>
    <property type="match status" value="1"/>
</dbReference>
<dbReference type="Proteomes" id="UP000006044">
    <property type="component" value="Unassembled WGS sequence"/>
</dbReference>
<evidence type="ECO:0000259" key="4">
    <source>
        <dbReference type="Pfam" id="PF25954"/>
    </source>
</evidence>
<accession>K0XM07</accession>
<dbReference type="InterPro" id="IPR006143">
    <property type="entry name" value="RND_pump_MFP"/>
</dbReference>
<comment type="caution">
    <text evidence="6">The sequence shown here is derived from an EMBL/GenBank/DDBJ whole genome shotgun (WGS) entry which is preliminary data.</text>
</comment>
<dbReference type="eggNOG" id="COG0845">
    <property type="taxonomic scope" value="Bacteria"/>
</dbReference>
<dbReference type="AlphaFoldDB" id="K0XM07"/>
<dbReference type="OrthoDB" id="9798190at2"/>
<evidence type="ECO:0000256" key="3">
    <source>
        <dbReference type="SAM" id="SignalP"/>
    </source>
</evidence>
<dbReference type="GeneID" id="77848621"/>
<dbReference type="InterPro" id="IPR058792">
    <property type="entry name" value="Beta-barrel_RND_2"/>
</dbReference>
<dbReference type="GO" id="GO:0015562">
    <property type="term" value="F:efflux transmembrane transporter activity"/>
    <property type="evidence" value="ECO:0007669"/>
    <property type="project" value="TreeGrafter"/>
</dbReference>
<keyword evidence="2" id="KW-0175">Coiled coil</keyword>
<evidence type="ECO:0000259" key="5">
    <source>
        <dbReference type="Pfam" id="PF25989"/>
    </source>
</evidence>
<dbReference type="PANTHER" id="PTHR30469">
    <property type="entry name" value="MULTIDRUG RESISTANCE PROTEIN MDTA"/>
    <property type="match status" value="1"/>
</dbReference>
<proteinExistence type="inferred from homology"/>
<evidence type="ECO:0000313" key="7">
    <source>
        <dbReference type="Proteomes" id="UP000006044"/>
    </source>
</evidence>
<dbReference type="FunFam" id="2.40.30.170:FF:000010">
    <property type="entry name" value="Efflux RND transporter periplasmic adaptor subunit"/>
    <property type="match status" value="1"/>
</dbReference>
<dbReference type="Pfam" id="PF25989">
    <property type="entry name" value="YknX_C"/>
    <property type="match status" value="1"/>
</dbReference>
<dbReference type="EMBL" id="ADLE01000008">
    <property type="protein sequence ID" value="EJZ64860.1"/>
    <property type="molecule type" value="Genomic_DNA"/>
</dbReference>
<protein>
    <submittedName>
        <fullName evidence="6">Efflux transporter, RND family, MFP subunit</fullName>
    </submittedName>
</protein>
<gene>
    <name evidence="6" type="ORF">HMPREF9448_01346</name>
</gene>
<dbReference type="Gene3D" id="1.10.287.470">
    <property type="entry name" value="Helix hairpin bin"/>
    <property type="match status" value="1"/>
</dbReference>
<evidence type="ECO:0000256" key="2">
    <source>
        <dbReference type="SAM" id="Coils"/>
    </source>
</evidence>
<feature type="coiled-coil region" evidence="2">
    <location>
        <begin position="93"/>
        <end position="120"/>
    </location>
</feature>
<sequence>MKRNHFFNVMAVCAALSFVACSGQKETSEQVEEETVQLVKIAKVMEQAVPQVVSYTATVEPYKRNSISSSVPNRIKKIYVEVGDKVYAGQKLVDLDQANLAQQKLQLDNLELEYNRVKELFAVGGASQQQVDQLRTQYETTKTAYGNLDENTVLVSPVNGVVTARNFDNGDMASGAILTVMQIQPVKVLVNVSESDFTKVKIGMSVDVNVEVYGDEVFKGKVSLIHPTIDPATRTFVTEINIPNTDSRIRPGMFARVNIDFGNVNRVVVPDQAVVKRSGSGDRFVYVYKDGKVSFNQVQLGRHIDKTYELISGVENGAEVVIAGQSRLKDGASVKIAE</sequence>
<dbReference type="InterPro" id="IPR058637">
    <property type="entry name" value="YknX-like_C"/>
</dbReference>
<dbReference type="Gene3D" id="2.40.30.170">
    <property type="match status" value="1"/>
</dbReference>
<keyword evidence="3" id="KW-0732">Signal</keyword>
<dbReference type="PROSITE" id="PS51257">
    <property type="entry name" value="PROKAR_LIPOPROTEIN"/>
    <property type="match status" value="1"/>
</dbReference>
<comment type="similarity">
    <text evidence="1">Belongs to the membrane fusion protein (MFP) (TC 8.A.1) family.</text>
</comment>
<dbReference type="Gene3D" id="2.40.420.20">
    <property type="match status" value="1"/>
</dbReference>
<dbReference type="Pfam" id="PF25954">
    <property type="entry name" value="Beta-barrel_RND_2"/>
    <property type="match status" value="1"/>
</dbReference>
<dbReference type="HOGENOM" id="CLU_018816_1_2_10"/>
<dbReference type="PATRIC" id="fig|742726.3.peg.1411"/>
<evidence type="ECO:0000256" key="1">
    <source>
        <dbReference type="ARBA" id="ARBA00009477"/>
    </source>
</evidence>
<dbReference type="GO" id="GO:1990281">
    <property type="term" value="C:efflux pump complex"/>
    <property type="evidence" value="ECO:0007669"/>
    <property type="project" value="TreeGrafter"/>
</dbReference>
<feature type="domain" description="YknX-like C-terminal permuted SH3-like" evidence="5">
    <location>
        <begin position="267"/>
        <end position="336"/>
    </location>
</feature>
<dbReference type="RefSeq" id="WP_008861808.1">
    <property type="nucleotide sequence ID" value="NZ_JH815204.1"/>
</dbReference>
<feature type="signal peptide" evidence="3">
    <location>
        <begin position="1"/>
        <end position="22"/>
    </location>
</feature>